<evidence type="ECO:0008006" key="3">
    <source>
        <dbReference type="Google" id="ProtNLM"/>
    </source>
</evidence>
<dbReference type="RefSeq" id="WP_211308065.1">
    <property type="nucleotide sequence ID" value="NZ_QGTX01000001.1"/>
</dbReference>
<proteinExistence type="predicted"/>
<dbReference type="EMBL" id="QGTX01000001">
    <property type="protein sequence ID" value="PWW24805.1"/>
    <property type="molecule type" value="Genomic_DNA"/>
</dbReference>
<sequence>MSAVRAFEAGSGLHVHLARGGQLAGQLLGEIDRLVVEQYPVVAGAGRPALGAHVAPTGFVLDGVRTSPGGPAVLTCSRQR</sequence>
<evidence type="ECO:0000313" key="1">
    <source>
        <dbReference type="EMBL" id="PWW24805.1"/>
    </source>
</evidence>
<evidence type="ECO:0000313" key="2">
    <source>
        <dbReference type="Proteomes" id="UP000246661"/>
    </source>
</evidence>
<dbReference type="InterPro" id="IPR024072">
    <property type="entry name" value="DHFR-like_dom_sf"/>
</dbReference>
<organism evidence="1 2">
    <name type="scientific">Geodermatophilus normandii</name>
    <dbReference type="NCBI Taxonomy" id="1137989"/>
    <lineage>
        <taxon>Bacteria</taxon>
        <taxon>Bacillati</taxon>
        <taxon>Actinomycetota</taxon>
        <taxon>Actinomycetes</taxon>
        <taxon>Geodermatophilales</taxon>
        <taxon>Geodermatophilaceae</taxon>
        <taxon>Geodermatophilus</taxon>
    </lineage>
</organism>
<comment type="caution">
    <text evidence="1">The sequence shown here is derived from an EMBL/GenBank/DDBJ whole genome shotgun (WGS) entry which is preliminary data.</text>
</comment>
<dbReference type="Gene3D" id="3.40.430.10">
    <property type="entry name" value="Dihydrofolate Reductase, subunit A"/>
    <property type="match status" value="1"/>
</dbReference>
<dbReference type="SUPFAM" id="SSF53597">
    <property type="entry name" value="Dihydrofolate reductase-like"/>
    <property type="match status" value="1"/>
</dbReference>
<dbReference type="Proteomes" id="UP000246661">
    <property type="component" value="Unassembled WGS sequence"/>
</dbReference>
<gene>
    <name evidence="1" type="ORF">JD79_03996</name>
</gene>
<protein>
    <recommendedName>
        <fullName evidence="3">RibD domain-containing protein</fullName>
    </recommendedName>
</protein>
<accession>A0A317QRM2</accession>
<keyword evidence="2" id="KW-1185">Reference proteome</keyword>
<name>A0A317QRM2_9ACTN</name>
<reference evidence="2" key="1">
    <citation type="submission" date="2018-05" db="EMBL/GenBank/DDBJ databases">
        <authorList>
            <person name="Klenk H.-P."/>
            <person name="Huntemann M."/>
            <person name="Clum A."/>
            <person name="Pillay M."/>
            <person name="Palaniappan K."/>
            <person name="Varghese N."/>
            <person name="Mikhailova N."/>
            <person name="Stamatis D."/>
            <person name="Reddy T."/>
            <person name="Daum C."/>
            <person name="Shapiro N."/>
            <person name="Ivanova N."/>
            <person name="Kyrpides N."/>
            <person name="Woyke T."/>
        </authorList>
    </citation>
    <scope>NUCLEOTIDE SEQUENCE [LARGE SCALE GENOMIC DNA]</scope>
    <source>
        <strain evidence="2">DSM 45417</strain>
    </source>
</reference>
<dbReference type="AlphaFoldDB" id="A0A317QRM2"/>